<dbReference type="GO" id="GO:0030638">
    <property type="term" value="P:polyketide metabolic process"/>
    <property type="evidence" value="ECO:0007669"/>
    <property type="project" value="InterPro"/>
</dbReference>
<organism evidence="1 2">
    <name type="scientific">Halostagnicola larsenii XH-48</name>
    <dbReference type="NCBI Taxonomy" id="797299"/>
    <lineage>
        <taxon>Archaea</taxon>
        <taxon>Methanobacteriati</taxon>
        <taxon>Methanobacteriota</taxon>
        <taxon>Stenosarchaea group</taxon>
        <taxon>Halobacteria</taxon>
        <taxon>Halobacteriales</taxon>
        <taxon>Natrialbaceae</taxon>
        <taxon>Halostagnicola</taxon>
    </lineage>
</organism>
<dbReference type="PANTHER" id="PTHR38436">
    <property type="entry name" value="POLYKETIDE CYCLASE SNOAL-LIKE DOMAIN"/>
    <property type="match status" value="1"/>
</dbReference>
<dbReference type="eggNOG" id="arCOG06513">
    <property type="taxonomic scope" value="Archaea"/>
</dbReference>
<dbReference type="GeneID" id="25147729"/>
<sequence>MAHRESDPKEVARRYVEVVWNEGNIEEMDEVLTEQQVYHDPTDDGEEPLSEFKEFVQGYHRAFPDLSFSVDRYIAEGDLVSFWGQATGTHQGSFMGIEPTGNRIDLMGINVVRVIDGKVAERWANFDIFGMLQQLGRDPLSA</sequence>
<keyword evidence="1" id="KW-0614">Plasmid</keyword>
<proteinExistence type="predicted"/>
<dbReference type="InterPro" id="IPR009959">
    <property type="entry name" value="Cyclase_SnoaL-like"/>
</dbReference>
<keyword evidence="2" id="KW-1185">Reference proteome</keyword>
<gene>
    <name evidence="1" type="ORF">HALLA_21105</name>
</gene>
<evidence type="ECO:0000313" key="2">
    <source>
        <dbReference type="Proteomes" id="UP000019024"/>
    </source>
</evidence>
<accession>W0JV08</accession>
<protein>
    <recommendedName>
        <fullName evidence="3">Ester cyclase</fullName>
    </recommendedName>
</protein>
<geneLocation type="plasmid" evidence="2">
    <name>3</name>
</geneLocation>
<dbReference type="InterPro" id="IPR032710">
    <property type="entry name" value="NTF2-like_dom_sf"/>
</dbReference>
<dbReference type="Pfam" id="PF07366">
    <property type="entry name" value="SnoaL"/>
    <property type="match status" value="1"/>
</dbReference>
<dbReference type="OrthoDB" id="8685at2157"/>
<dbReference type="HOGENOM" id="CLU_100997_5_0_2"/>
<dbReference type="PANTHER" id="PTHR38436:SF1">
    <property type="entry name" value="ESTER CYCLASE"/>
    <property type="match status" value="1"/>
</dbReference>
<dbReference type="Gene3D" id="3.10.450.50">
    <property type="match status" value="1"/>
</dbReference>
<dbReference type="RefSeq" id="WP_049955190.1">
    <property type="nucleotide sequence ID" value="NZ_CP007059.1"/>
</dbReference>
<evidence type="ECO:0000313" key="1">
    <source>
        <dbReference type="EMBL" id="AHG02406.1"/>
    </source>
</evidence>
<dbReference type="KEGG" id="hlr:HALLA_21105"/>
<dbReference type="EMBL" id="CP007059">
    <property type="protein sequence ID" value="AHG02406.1"/>
    <property type="molecule type" value="Genomic_DNA"/>
</dbReference>
<dbReference type="SUPFAM" id="SSF54427">
    <property type="entry name" value="NTF2-like"/>
    <property type="match status" value="1"/>
</dbReference>
<dbReference type="PATRIC" id="fig|797299.3.peg.4083"/>
<name>W0JV08_9EURY</name>
<dbReference type="Proteomes" id="UP000019024">
    <property type="component" value="Plasmid unnamed4"/>
</dbReference>
<dbReference type="AlphaFoldDB" id="W0JV08"/>
<evidence type="ECO:0008006" key="3">
    <source>
        <dbReference type="Google" id="ProtNLM"/>
    </source>
</evidence>
<reference evidence="1 2" key="1">
    <citation type="submission" date="2014-01" db="EMBL/GenBank/DDBJ databases">
        <authorList>
            <consortium name="DOE Joint Genome Institute"/>
            <person name="Anderson I."/>
            <person name="Huntemann M."/>
            <person name="Han J."/>
            <person name="Chen A."/>
            <person name="Kyrpides N."/>
            <person name="Mavromatis K."/>
            <person name="Markowitz V."/>
            <person name="Palaniappan K."/>
            <person name="Ivanova N."/>
            <person name="Schaumberg A."/>
            <person name="Pati A."/>
            <person name="Liolios K."/>
            <person name="Nordberg H.P."/>
            <person name="Cantor M.N."/>
            <person name="Hua S.X."/>
            <person name="Woyke T."/>
        </authorList>
    </citation>
    <scope>NUCLEOTIDE SEQUENCE [LARGE SCALE GENOMIC DNA]</scope>
    <source>
        <strain evidence="1 2">XH-48</strain>
        <plasmid evidence="2">3</plasmid>
    </source>
</reference>